<dbReference type="Pfam" id="PF02321">
    <property type="entry name" value="OEP"/>
    <property type="match status" value="2"/>
</dbReference>
<feature type="coiled-coil region" evidence="2">
    <location>
        <begin position="321"/>
        <end position="355"/>
    </location>
</feature>
<dbReference type="STRING" id="413882.AAW51_5207"/>
<feature type="compositionally biased region" description="Low complexity" evidence="3">
    <location>
        <begin position="65"/>
        <end position="75"/>
    </location>
</feature>
<dbReference type="Proteomes" id="UP000035352">
    <property type="component" value="Chromosome"/>
</dbReference>
<organism evidence="5 6">
    <name type="scientific">Caldimonas brevitalea</name>
    <dbReference type="NCBI Taxonomy" id="413882"/>
    <lineage>
        <taxon>Bacteria</taxon>
        <taxon>Pseudomonadati</taxon>
        <taxon>Pseudomonadota</taxon>
        <taxon>Betaproteobacteria</taxon>
        <taxon>Burkholderiales</taxon>
        <taxon>Sphaerotilaceae</taxon>
        <taxon>Caldimonas</taxon>
    </lineage>
</organism>
<keyword evidence="2" id="KW-0175">Coiled coil</keyword>
<name>A0A0G3BV48_9BURK</name>
<dbReference type="Gene3D" id="1.20.1600.10">
    <property type="entry name" value="Outer membrane efflux proteins (OEP)"/>
    <property type="match status" value="1"/>
</dbReference>
<dbReference type="OrthoDB" id="9791261at2"/>
<gene>
    <name evidence="5" type="primary">czcC</name>
    <name evidence="5" type="ORF">AAW51_5207</name>
</gene>
<sequence length="427" mass="45179">MRSHCVPLVLAALIPVSIASAQSAAPPPTAAPSTPAAPALTLAEAQARALRDHPGLSAARREVEASQAAADQAAAGPNPQLSFELEDTRRDARTATVMLHQPLEMGGKRAARLEAAERAVAIAEAQLQARRAALRANVTSAFVDAALAQEQVRLADAALQLAQRAREAAGKRVTAGKIAPIEATRAQVAEAGVRLKWLQAHSELRNALQELSAAIGHTGPAIERVEGRVELPPVVDGATAAARLAEAPTYREAALEVERQRALARLERARGVPDLTLGVGAKRSEELGRQQAVIGLSFPLPLFDRNQGAQREALRRQDKAADEARALALRLGSELKRAEERLATARVEVTTLQQDVLPEAEAAYGAATQGFELGKFGLTEVLDAQRTLLEARAQHLRALADAHRAAADIERLIGSGEDAGVPGTRQP</sequence>
<feature type="signal peptide" evidence="4">
    <location>
        <begin position="1"/>
        <end position="21"/>
    </location>
</feature>
<evidence type="ECO:0000256" key="3">
    <source>
        <dbReference type="SAM" id="MobiDB-lite"/>
    </source>
</evidence>
<protein>
    <submittedName>
        <fullName evidence="5">Outer membrane protein, cobalt-zinc-cadmium efflux system</fullName>
    </submittedName>
</protein>
<dbReference type="EMBL" id="CP011371">
    <property type="protein sequence ID" value="AKJ31898.1"/>
    <property type="molecule type" value="Genomic_DNA"/>
</dbReference>
<keyword evidence="6" id="KW-1185">Reference proteome</keyword>
<feature type="chain" id="PRO_5002552001" evidence="4">
    <location>
        <begin position="22"/>
        <end position="427"/>
    </location>
</feature>
<evidence type="ECO:0000313" key="6">
    <source>
        <dbReference type="Proteomes" id="UP000035352"/>
    </source>
</evidence>
<dbReference type="InterPro" id="IPR010131">
    <property type="entry name" value="MdtP/NodT-like"/>
</dbReference>
<dbReference type="InterPro" id="IPR003423">
    <property type="entry name" value="OMP_efflux"/>
</dbReference>
<accession>A0A0G3BV48</accession>
<dbReference type="PANTHER" id="PTHR30203:SF24">
    <property type="entry name" value="BLR4935 PROTEIN"/>
    <property type="match status" value="1"/>
</dbReference>
<dbReference type="KEGG" id="pbh:AAW51_5207"/>
<proteinExistence type="inferred from homology"/>
<evidence type="ECO:0000256" key="1">
    <source>
        <dbReference type="ARBA" id="ARBA00007613"/>
    </source>
</evidence>
<feature type="region of interest" description="Disordered" evidence="3">
    <location>
        <begin position="58"/>
        <end position="80"/>
    </location>
</feature>
<evidence type="ECO:0000313" key="5">
    <source>
        <dbReference type="EMBL" id="AKJ31898.1"/>
    </source>
</evidence>
<dbReference type="SUPFAM" id="SSF56954">
    <property type="entry name" value="Outer membrane efflux proteins (OEP)"/>
    <property type="match status" value="1"/>
</dbReference>
<comment type="similarity">
    <text evidence="1">Belongs to the outer membrane factor (OMF) (TC 1.B.17) family.</text>
</comment>
<dbReference type="RefSeq" id="WP_047196932.1">
    <property type="nucleotide sequence ID" value="NZ_CP011371.1"/>
</dbReference>
<keyword evidence="4" id="KW-0732">Signal</keyword>
<dbReference type="AlphaFoldDB" id="A0A0G3BV48"/>
<evidence type="ECO:0000256" key="4">
    <source>
        <dbReference type="SAM" id="SignalP"/>
    </source>
</evidence>
<dbReference type="GO" id="GO:0015562">
    <property type="term" value="F:efflux transmembrane transporter activity"/>
    <property type="evidence" value="ECO:0007669"/>
    <property type="project" value="InterPro"/>
</dbReference>
<dbReference type="PANTHER" id="PTHR30203">
    <property type="entry name" value="OUTER MEMBRANE CATION EFFLUX PROTEIN"/>
    <property type="match status" value="1"/>
</dbReference>
<reference evidence="5 6" key="1">
    <citation type="submission" date="2015-05" db="EMBL/GenBank/DDBJ databases">
        <authorList>
            <person name="Tang B."/>
            <person name="Yu Y."/>
        </authorList>
    </citation>
    <scope>NUCLEOTIDE SEQUENCE [LARGE SCALE GENOMIC DNA]</scope>
    <source>
        <strain evidence="5 6">DSM 7029</strain>
    </source>
</reference>
<evidence type="ECO:0000256" key="2">
    <source>
        <dbReference type="SAM" id="Coils"/>
    </source>
</evidence>